<evidence type="ECO:0000313" key="1">
    <source>
        <dbReference type="EMBL" id="KAG2219959.1"/>
    </source>
</evidence>
<dbReference type="SMART" id="SM00320">
    <property type="entry name" value="WD40"/>
    <property type="match status" value="3"/>
</dbReference>
<dbReference type="InterPro" id="IPR036322">
    <property type="entry name" value="WD40_repeat_dom_sf"/>
</dbReference>
<organism evidence="1 2">
    <name type="scientific">Circinella minor</name>
    <dbReference type="NCBI Taxonomy" id="1195481"/>
    <lineage>
        <taxon>Eukaryota</taxon>
        <taxon>Fungi</taxon>
        <taxon>Fungi incertae sedis</taxon>
        <taxon>Mucoromycota</taxon>
        <taxon>Mucoromycotina</taxon>
        <taxon>Mucoromycetes</taxon>
        <taxon>Mucorales</taxon>
        <taxon>Lichtheimiaceae</taxon>
        <taxon>Circinella</taxon>
    </lineage>
</organism>
<dbReference type="EMBL" id="JAEPRB010000157">
    <property type="protein sequence ID" value="KAG2219959.1"/>
    <property type="molecule type" value="Genomic_DNA"/>
</dbReference>
<proteinExistence type="predicted"/>
<sequence>MTSPISWPLVVWHNYSNPITTCLTSNYPYIFAGQKDGHIWIYTLHNELIRHKLLLVGHKAPITALCVIHNSETKNGNNDILISAAEDGEIARWNISDGCCLGVNAKGFLGVPRQLKIFNQFRGRYIFCAGQSNEICILDSTSLEVVRIWGGHSSWVTCSDFYDIDAERGRLVTITMDGKLDIWDFDPSRQAIFKDRTPVDQSQLVKEDDKIPDIAINISSNSSFPGLCMATTRRNVVIFVLRNNRFVPEITLPAKENTCWIDAEFYGNHKLILYAQVPFFFF</sequence>
<keyword evidence="2" id="KW-1185">Reference proteome</keyword>
<dbReference type="GO" id="GO:0005737">
    <property type="term" value="C:cytoplasm"/>
    <property type="evidence" value="ECO:0007669"/>
    <property type="project" value="TreeGrafter"/>
</dbReference>
<accession>A0A8H7RY53</accession>
<dbReference type="Gene3D" id="2.130.10.10">
    <property type="entry name" value="YVTN repeat-like/Quinoprotein amine dehydrogenase"/>
    <property type="match status" value="2"/>
</dbReference>
<protein>
    <submittedName>
        <fullName evidence="1">Uncharacterized protein</fullName>
    </submittedName>
</protein>
<dbReference type="PANTHER" id="PTHR44099:SF4">
    <property type="entry name" value="RABCONNECTIN-3B, ISOFORM A"/>
    <property type="match status" value="1"/>
</dbReference>
<evidence type="ECO:0000313" key="2">
    <source>
        <dbReference type="Proteomes" id="UP000646827"/>
    </source>
</evidence>
<dbReference type="PANTHER" id="PTHR44099">
    <property type="entry name" value="RABCONNECTIN-3B, ISOFORM A"/>
    <property type="match status" value="1"/>
</dbReference>
<gene>
    <name evidence="1" type="ORF">INT45_002173</name>
</gene>
<dbReference type="InterPro" id="IPR015943">
    <property type="entry name" value="WD40/YVTN_repeat-like_dom_sf"/>
</dbReference>
<comment type="caution">
    <text evidence="1">The sequence shown here is derived from an EMBL/GenBank/DDBJ whole genome shotgun (WGS) entry which is preliminary data.</text>
</comment>
<dbReference type="InterPro" id="IPR001680">
    <property type="entry name" value="WD40_rpt"/>
</dbReference>
<dbReference type="SUPFAM" id="SSF50978">
    <property type="entry name" value="WD40 repeat-like"/>
    <property type="match status" value="1"/>
</dbReference>
<dbReference type="Proteomes" id="UP000646827">
    <property type="component" value="Unassembled WGS sequence"/>
</dbReference>
<name>A0A8H7RY53_9FUNG</name>
<dbReference type="AlphaFoldDB" id="A0A8H7RY53"/>
<dbReference type="InterPro" id="IPR049916">
    <property type="entry name" value="WDR72-like"/>
</dbReference>
<dbReference type="OrthoDB" id="338622at2759"/>
<reference evidence="1 2" key="1">
    <citation type="submission" date="2020-12" db="EMBL/GenBank/DDBJ databases">
        <title>Metabolic potential, ecology and presence of endohyphal bacteria is reflected in genomic diversity of Mucoromycotina.</title>
        <authorList>
            <person name="Muszewska A."/>
            <person name="Okrasinska A."/>
            <person name="Steczkiewicz K."/>
            <person name="Drgas O."/>
            <person name="Orlowska M."/>
            <person name="Perlinska-Lenart U."/>
            <person name="Aleksandrzak-Piekarczyk T."/>
            <person name="Szatraj K."/>
            <person name="Zielenkiewicz U."/>
            <person name="Pilsyk S."/>
            <person name="Malc E."/>
            <person name="Mieczkowski P."/>
            <person name="Kruszewska J.S."/>
            <person name="Biernat P."/>
            <person name="Pawlowska J."/>
        </authorList>
    </citation>
    <scope>NUCLEOTIDE SEQUENCE [LARGE SCALE GENOMIC DNA]</scope>
    <source>
        <strain evidence="1 2">CBS 142.35</strain>
    </source>
</reference>